<name>A0AA86U0J8_9EUKA</name>
<comment type="caution">
    <text evidence="1">The sequence shown here is derived from an EMBL/GenBank/DDBJ whole genome shotgun (WGS) entry which is preliminary data.</text>
</comment>
<dbReference type="Proteomes" id="UP001642409">
    <property type="component" value="Unassembled WGS sequence"/>
</dbReference>
<accession>A0AA86U0J8</accession>
<evidence type="ECO:0000313" key="1">
    <source>
        <dbReference type="EMBL" id="CAI9937150.1"/>
    </source>
</evidence>
<reference evidence="2 3" key="2">
    <citation type="submission" date="2024-07" db="EMBL/GenBank/DDBJ databases">
        <authorList>
            <person name="Akdeniz Z."/>
        </authorList>
    </citation>
    <scope>NUCLEOTIDE SEQUENCE [LARGE SCALE GENOMIC DNA]</scope>
</reference>
<evidence type="ECO:0000313" key="2">
    <source>
        <dbReference type="EMBL" id="CAL6020798.1"/>
    </source>
</evidence>
<gene>
    <name evidence="1" type="ORF">HINF_LOCUS24795</name>
    <name evidence="2" type="ORF">HINF_LOCUS27819</name>
</gene>
<protein>
    <submittedName>
        <fullName evidence="2">Hypothetical_protein</fullName>
    </submittedName>
</protein>
<evidence type="ECO:0000313" key="3">
    <source>
        <dbReference type="Proteomes" id="UP001642409"/>
    </source>
</evidence>
<reference evidence="1" key="1">
    <citation type="submission" date="2023-06" db="EMBL/GenBank/DDBJ databases">
        <authorList>
            <person name="Kurt Z."/>
        </authorList>
    </citation>
    <scope>NUCLEOTIDE SEQUENCE</scope>
</reference>
<keyword evidence="3" id="KW-1185">Reference proteome</keyword>
<organism evidence="1">
    <name type="scientific">Hexamita inflata</name>
    <dbReference type="NCBI Taxonomy" id="28002"/>
    <lineage>
        <taxon>Eukaryota</taxon>
        <taxon>Metamonada</taxon>
        <taxon>Diplomonadida</taxon>
        <taxon>Hexamitidae</taxon>
        <taxon>Hexamitinae</taxon>
        <taxon>Hexamita</taxon>
    </lineage>
</organism>
<dbReference type="EMBL" id="CATOUU010000644">
    <property type="protein sequence ID" value="CAI9937150.1"/>
    <property type="molecule type" value="Genomic_DNA"/>
</dbReference>
<dbReference type="AlphaFoldDB" id="A0AA86U0J8"/>
<dbReference type="EMBL" id="CAXDID020000087">
    <property type="protein sequence ID" value="CAL6020798.1"/>
    <property type="molecule type" value="Genomic_DNA"/>
</dbReference>
<proteinExistence type="predicted"/>
<sequence length="147" mass="16535">MEWTLNSNPVIVTPKVFQNDNQKFQIIVEKALIPAPHPKRYQSTFLNLKIQFGVQILNSGSLLIIFTTLINQMYIISKQDTTLTVNTVSQLNIISQSSTNASITNLQVDLAFNLSYEILLQLAQQAVILISRDIKFSELISALKLSL</sequence>